<dbReference type="OrthoDB" id="5546453at2759"/>
<evidence type="ECO:0000256" key="12">
    <source>
        <dbReference type="SAM" id="MobiDB-lite"/>
    </source>
</evidence>
<evidence type="ECO:0000256" key="5">
    <source>
        <dbReference type="ARBA" id="ARBA00022502"/>
    </source>
</evidence>
<proteinExistence type="inferred from homology"/>
<dbReference type="Proteomes" id="UP000799538">
    <property type="component" value="Unassembled WGS sequence"/>
</dbReference>
<evidence type="ECO:0000256" key="8">
    <source>
        <dbReference type="ARBA" id="ARBA00022989"/>
    </source>
</evidence>
<dbReference type="EMBL" id="ML992502">
    <property type="protein sequence ID" value="KAF2226533.1"/>
    <property type="molecule type" value="Genomic_DNA"/>
</dbReference>
<organism evidence="13 14">
    <name type="scientific">Elsinoe ampelina</name>
    <dbReference type="NCBI Taxonomy" id="302913"/>
    <lineage>
        <taxon>Eukaryota</taxon>
        <taxon>Fungi</taxon>
        <taxon>Dikarya</taxon>
        <taxon>Ascomycota</taxon>
        <taxon>Pezizomycotina</taxon>
        <taxon>Dothideomycetes</taxon>
        <taxon>Dothideomycetidae</taxon>
        <taxon>Myriangiales</taxon>
        <taxon>Elsinoaceae</taxon>
        <taxon>Elsinoe</taxon>
    </lineage>
</organism>
<evidence type="ECO:0000313" key="14">
    <source>
        <dbReference type="Proteomes" id="UP000799538"/>
    </source>
</evidence>
<comment type="subcellular location">
    <subcellularLocation>
        <location evidence="11">Endoplasmic reticulum membrane</location>
        <topology evidence="11">Single-pass membrane protein</topology>
    </subcellularLocation>
    <subcellularLocation>
        <location evidence="1">Endoplasmic reticulum membrane</location>
        <topology evidence="1">Single-pass type III membrane protein</topology>
    </subcellularLocation>
</comment>
<dbReference type="Pfam" id="PF08320">
    <property type="entry name" value="PIG-X"/>
    <property type="match status" value="1"/>
</dbReference>
<gene>
    <name evidence="13" type="ORF">BDZ85DRAFT_191909</name>
</gene>
<comment type="function">
    <text evidence="11">Required for proper folding and/or the stability of a subset of proteins in the endoplasmic reticulum. Component of glycosylphosphatidylinositol-mannosyltransferase 1 which transfers the first of the 4 mannoses in the GPI-anchor precursors during GPI-anchor biosynthesis. Probably acts by stabilizing the mannosyltransferase GPI14.</text>
</comment>
<evidence type="ECO:0000256" key="11">
    <source>
        <dbReference type="RuleBase" id="RU366056"/>
    </source>
</evidence>
<name>A0A6A6GMH3_9PEZI</name>
<comment type="similarity">
    <text evidence="3 11">Belongs to the PIGX family.</text>
</comment>
<evidence type="ECO:0000256" key="1">
    <source>
        <dbReference type="ARBA" id="ARBA00004643"/>
    </source>
</evidence>
<evidence type="ECO:0000256" key="2">
    <source>
        <dbReference type="ARBA" id="ARBA00004687"/>
    </source>
</evidence>
<protein>
    <recommendedName>
        <fullName evidence="4 11">Protein PBN1</fullName>
    </recommendedName>
</protein>
<evidence type="ECO:0000256" key="9">
    <source>
        <dbReference type="ARBA" id="ARBA00023136"/>
    </source>
</evidence>
<keyword evidence="14" id="KW-1185">Reference proteome</keyword>
<dbReference type="GO" id="GO:0005789">
    <property type="term" value="C:endoplasmic reticulum membrane"/>
    <property type="evidence" value="ECO:0007669"/>
    <property type="project" value="UniProtKB-SubCell"/>
</dbReference>
<sequence length="535" mass="58796">MKERITYLLADGEPGVNPADVLVAEDAIQLPGILAAKEWRITIGVDQLPEEVQAILRDSHELHLRWSSSQYHDSVSPLVSRLPPGLHAFYTPLKGKPIAPGLCPMIKDVFGFDLKCDDTKDAFTRAPVLSERFASSAAYQYYQQIATLEPLQFYLVANLCHDYTEQCTLVMDDLMRASSLDFDFDAISQSVVVTATWPAAIQNGIEQKRSPEDRVEVGILNRETEKDPEKISLGGFLTVLGEDDRPKPTLFSFPSRHHQLPASSPESFTFTTTFREPTGLHPTLQLHFSPSNLTGPLPSCSLHTYLTLPSTLFIDRHQLSDPLFLASQNLAALHSLSGATDLEAPEWVVQQWGSAALFSLVTPDDLPRASQPKAGEPWTVSVPLHLRYLPPRHGKDSATYPSSAIDGDDTTKPGKLTTSVPYPVVFWACPADSGLKMNVNPFDKVNLGYDGLFGPKTLFYHVPPTGATLTVEVEVPVLDLDGAGWVESGTGLVVLVGFAWVLWKLWAGMAGDTKKGSRARQAERAKVKVTGKKRQ</sequence>
<keyword evidence="10" id="KW-0325">Glycoprotein</keyword>
<dbReference type="GO" id="GO:0006506">
    <property type="term" value="P:GPI anchor biosynthetic process"/>
    <property type="evidence" value="ECO:0007669"/>
    <property type="project" value="UniProtKB-UniPathway"/>
</dbReference>
<evidence type="ECO:0000256" key="7">
    <source>
        <dbReference type="ARBA" id="ARBA00022824"/>
    </source>
</evidence>
<evidence type="ECO:0000256" key="6">
    <source>
        <dbReference type="ARBA" id="ARBA00022692"/>
    </source>
</evidence>
<keyword evidence="8" id="KW-1133">Transmembrane helix</keyword>
<evidence type="ECO:0000313" key="13">
    <source>
        <dbReference type="EMBL" id="KAF2226533.1"/>
    </source>
</evidence>
<dbReference type="AlphaFoldDB" id="A0A6A6GMH3"/>
<feature type="region of interest" description="Disordered" evidence="12">
    <location>
        <begin position="394"/>
        <end position="413"/>
    </location>
</feature>
<dbReference type="UniPathway" id="UPA00196"/>
<keyword evidence="6" id="KW-0812">Transmembrane</keyword>
<dbReference type="GO" id="GO:1990529">
    <property type="term" value="C:glycosylphosphatidylinositol-mannosyltransferase I complex"/>
    <property type="evidence" value="ECO:0007669"/>
    <property type="project" value="TreeGrafter"/>
</dbReference>
<dbReference type="PANTHER" id="PTHR28533:SF1">
    <property type="entry name" value="PROTEIN PBN1"/>
    <property type="match status" value="1"/>
</dbReference>
<evidence type="ECO:0000256" key="10">
    <source>
        <dbReference type="ARBA" id="ARBA00023180"/>
    </source>
</evidence>
<dbReference type="InterPro" id="IPR013233">
    <property type="entry name" value="PIG-X/PBN1"/>
</dbReference>
<dbReference type="GO" id="GO:0000030">
    <property type="term" value="F:mannosyltransferase activity"/>
    <property type="evidence" value="ECO:0007669"/>
    <property type="project" value="TreeGrafter"/>
</dbReference>
<comment type="pathway">
    <text evidence="2 11">Glycolipid biosynthesis; glycosylphosphatidylinositol-anchor biosynthesis.</text>
</comment>
<accession>A0A6A6GMH3</accession>
<dbReference type="PANTHER" id="PTHR28533">
    <property type="entry name" value="PROTEIN PBN1"/>
    <property type="match status" value="1"/>
</dbReference>
<evidence type="ECO:0000256" key="4">
    <source>
        <dbReference type="ARBA" id="ARBA00020410"/>
    </source>
</evidence>
<evidence type="ECO:0000256" key="3">
    <source>
        <dbReference type="ARBA" id="ARBA00010345"/>
    </source>
</evidence>
<keyword evidence="9" id="KW-0472">Membrane</keyword>
<reference evidence="14" key="1">
    <citation type="journal article" date="2020" name="Stud. Mycol.">
        <title>101 Dothideomycetes genomes: A test case for predicting lifestyles and emergence of pathogens.</title>
        <authorList>
            <person name="Haridas S."/>
            <person name="Albert R."/>
            <person name="Binder M."/>
            <person name="Bloem J."/>
            <person name="LaButti K."/>
            <person name="Salamov A."/>
            <person name="Andreopoulos B."/>
            <person name="Baker S."/>
            <person name="Barry K."/>
            <person name="Bills G."/>
            <person name="Bluhm B."/>
            <person name="Cannon C."/>
            <person name="Castanera R."/>
            <person name="Culley D."/>
            <person name="Daum C."/>
            <person name="Ezra D."/>
            <person name="Gonzalez J."/>
            <person name="Henrissat B."/>
            <person name="Kuo A."/>
            <person name="Liang C."/>
            <person name="Lipzen A."/>
            <person name="Lutzoni F."/>
            <person name="Magnuson J."/>
            <person name="Mondo S."/>
            <person name="Nolan M."/>
            <person name="Ohm R."/>
            <person name="Pangilinan J."/>
            <person name="Park H.-J."/>
            <person name="Ramirez L."/>
            <person name="Alfaro M."/>
            <person name="Sun H."/>
            <person name="Tritt A."/>
            <person name="Yoshinaga Y."/>
            <person name="Zwiers L.-H."/>
            <person name="Turgeon B."/>
            <person name="Goodwin S."/>
            <person name="Spatafora J."/>
            <person name="Crous P."/>
            <person name="Grigoriev I."/>
        </authorList>
    </citation>
    <scope>NUCLEOTIDE SEQUENCE [LARGE SCALE GENOMIC DNA]</scope>
    <source>
        <strain evidence="14">CECT 20119</strain>
    </source>
</reference>
<dbReference type="InterPro" id="IPR042322">
    <property type="entry name" value="Pbn1"/>
</dbReference>
<keyword evidence="5 11" id="KW-0337">GPI-anchor biosynthesis</keyword>
<keyword evidence="7 11" id="KW-0256">Endoplasmic reticulum</keyword>
<dbReference type="SMART" id="SM00780">
    <property type="entry name" value="PIG-X"/>
    <property type="match status" value="1"/>
</dbReference>